<evidence type="ECO:0000313" key="8">
    <source>
        <dbReference type="Proteomes" id="UP000017396"/>
    </source>
</evidence>
<dbReference type="PANTHER" id="PTHR11070">
    <property type="entry name" value="UVRD / RECB / PCRA DNA HELICASE FAMILY MEMBER"/>
    <property type="match status" value="1"/>
</dbReference>
<name>U5QGK1_GLOK1</name>
<accession>U5QGK1</accession>
<sequence>MKSEPDLARQPDPDTLTDEQESLKEFFLTSNESFRVEAPPGSGKTHLLKHLLLDAPHPQLVCMFSHTAQQTLARRLMVSPEPTPHRVTTFHSMAMKLTEVCWEVLGFPSKPHHIHLNEPPVTAEDEFQPQRIAARRARATFTYNDSLYYLLQVLRRKLFRLRYPALLVDEYQDTNAVQWAIIEALMAQGPQRLVLLGDQHQCIYQFLSAQADHPLAEGLTVKRLTYSYRCLSRVCELASYLVGEPFRGNPGGTVQLHHFQRVGEFCERATRLLRTREARSAAILCRTNRMVDDVRAYLAANRIPVAGKTPPLAVSFWSHPAVTWAIDFLENPLLRWPTALPYLSLSQGFRTLEAMERPPATLPSEEAARAIQFARAVQSMHDAPTVRDSLELVDFLLTFPADWVDFIHTLKTQTGQIRSHADLLRLRDTKIEPYKSPGVEVLTIHASKGREWQHVIVDAGLPANAVWAQQKFTAYVGVTRAEAFVDVLCPYFGNSWDIDHFAFD</sequence>
<evidence type="ECO:0000256" key="1">
    <source>
        <dbReference type="ARBA" id="ARBA00022741"/>
    </source>
</evidence>
<proteinExistence type="predicted"/>
<dbReference type="GO" id="GO:0003677">
    <property type="term" value="F:DNA binding"/>
    <property type="evidence" value="ECO:0007669"/>
    <property type="project" value="InterPro"/>
</dbReference>
<dbReference type="Pfam" id="PF13538">
    <property type="entry name" value="UvrD_C_2"/>
    <property type="match status" value="1"/>
</dbReference>
<dbReference type="Proteomes" id="UP000017396">
    <property type="component" value="Chromosome"/>
</dbReference>
<keyword evidence="3 7" id="KW-0347">Helicase</keyword>
<dbReference type="GO" id="GO:0016787">
    <property type="term" value="F:hydrolase activity"/>
    <property type="evidence" value="ECO:0007669"/>
    <property type="project" value="UniProtKB-KW"/>
</dbReference>
<keyword evidence="1" id="KW-0547">Nucleotide-binding</keyword>
<evidence type="ECO:0000256" key="4">
    <source>
        <dbReference type="ARBA" id="ARBA00022840"/>
    </source>
</evidence>
<evidence type="ECO:0000256" key="2">
    <source>
        <dbReference type="ARBA" id="ARBA00022801"/>
    </source>
</evidence>
<protein>
    <submittedName>
        <fullName evidence="7">ATP-dependent DNA helicase Rep</fullName>
    </submittedName>
</protein>
<dbReference type="AlphaFoldDB" id="U5QGK1"/>
<dbReference type="EMBL" id="CP003587">
    <property type="protein sequence ID" value="AGY57998.1"/>
    <property type="molecule type" value="Genomic_DNA"/>
</dbReference>
<evidence type="ECO:0000259" key="6">
    <source>
        <dbReference type="Pfam" id="PF13538"/>
    </source>
</evidence>
<reference evidence="7 8" key="1">
    <citation type="journal article" date="2013" name="PLoS ONE">
        <title>Cultivation and Complete Genome Sequencing of Gloeobacter kilaueensis sp. nov., from a Lava Cave in Kilauea Caldera, Hawai'i.</title>
        <authorList>
            <person name="Saw J.H."/>
            <person name="Schatz M."/>
            <person name="Brown M.V."/>
            <person name="Kunkel D.D."/>
            <person name="Foster J.S."/>
            <person name="Shick H."/>
            <person name="Christensen S."/>
            <person name="Hou S."/>
            <person name="Wan X."/>
            <person name="Donachie S.P."/>
        </authorList>
    </citation>
    <scope>NUCLEOTIDE SEQUENCE [LARGE SCALE GENOMIC DNA]</scope>
    <source>
        <strain evidence="8">JS</strain>
    </source>
</reference>
<dbReference type="GO" id="GO:0043138">
    <property type="term" value="F:3'-5' DNA helicase activity"/>
    <property type="evidence" value="ECO:0007669"/>
    <property type="project" value="TreeGrafter"/>
</dbReference>
<dbReference type="STRING" id="1183438.GKIL_1752"/>
<evidence type="ECO:0000259" key="5">
    <source>
        <dbReference type="Pfam" id="PF00580"/>
    </source>
</evidence>
<keyword evidence="8" id="KW-1185">Reference proteome</keyword>
<dbReference type="HOGENOM" id="CLU_540536_0_0_3"/>
<dbReference type="GO" id="GO:0000725">
    <property type="term" value="P:recombinational repair"/>
    <property type="evidence" value="ECO:0007669"/>
    <property type="project" value="TreeGrafter"/>
</dbReference>
<feature type="domain" description="UvrD-like helicase C-terminal" evidence="6">
    <location>
        <begin position="439"/>
        <end position="482"/>
    </location>
</feature>
<keyword evidence="2" id="KW-0378">Hydrolase</keyword>
<dbReference type="InterPro" id="IPR014016">
    <property type="entry name" value="UvrD-like_ATP-bd"/>
</dbReference>
<dbReference type="InterPro" id="IPR027785">
    <property type="entry name" value="UvrD-like_helicase_C"/>
</dbReference>
<gene>
    <name evidence="7" type="ORF">GKIL_1752</name>
</gene>
<organism evidence="7 8">
    <name type="scientific">Gloeobacter kilaueensis (strain ATCC BAA-2537 / CCAP 1431/1 / ULC 316 / JS1)</name>
    <dbReference type="NCBI Taxonomy" id="1183438"/>
    <lineage>
        <taxon>Bacteria</taxon>
        <taxon>Bacillati</taxon>
        <taxon>Cyanobacteriota</taxon>
        <taxon>Cyanophyceae</taxon>
        <taxon>Gloeobacterales</taxon>
        <taxon>Gloeobacteraceae</taxon>
        <taxon>Gloeobacter</taxon>
    </lineage>
</organism>
<dbReference type="KEGG" id="glj:GKIL_1752"/>
<dbReference type="PANTHER" id="PTHR11070:SF2">
    <property type="entry name" value="ATP-DEPENDENT DNA HELICASE SRS2"/>
    <property type="match status" value="1"/>
</dbReference>
<keyword evidence="4" id="KW-0067">ATP-binding</keyword>
<dbReference type="Gene3D" id="3.40.50.300">
    <property type="entry name" value="P-loop containing nucleotide triphosphate hydrolases"/>
    <property type="match status" value="2"/>
</dbReference>
<dbReference type="SUPFAM" id="SSF52540">
    <property type="entry name" value="P-loop containing nucleoside triphosphate hydrolases"/>
    <property type="match status" value="1"/>
</dbReference>
<dbReference type="InterPro" id="IPR000212">
    <property type="entry name" value="DNA_helicase_UvrD/REP"/>
</dbReference>
<evidence type="ECO:0000256" key="3">
    <source>
        <dbReference type="ARBA" id="ARBA00022806"/>
    </source>
</evidence>
<dbReference type="GO" id="GO:0005524">
    <property type="term" value="F:ATP binding"/>
    <property type="evidence" value="ECO:0007669"/>
    <property type="project" value="UniProtKB-KW"/>
</dbReference>
<dbReference type="InterPro" id="IPR027417">
    <property type="entry name" value="P-loop_NTPase"/>
</dbReference>
<evidence type="ECO:0000313" key="7">
    <source>
        <dbReference type="EMBL" id="AGY57998.1"/>
    </source>
</evidence>
<dbReference type="RefSeq" id="WP_023173120.1">
    <property type="nucleotide sequence ID" value="NC_022600.1"/>
</dbReference>
<dbReference type="eggNOG" id="COG0210">
    <property type="taxonomic scope" value="Bacteria"/>
</dbReference>
<feature type="domain" description="UvrD-like helicase ATP-binding" evidence="5">
    <location>
        <begin position="140"/>
        <end position="212"/>
    </location>
</feature>
<dbReference type="Pfam" id="PF00580">
    <property type="entry name" value="UvrD-helicase"/>
    <property type="match status" value="1"/>
</dbReference>